<feature type="transmembrane region" description="Helical" evidence="1">
    <location>
        <begin position="225"/>
        <end position="244"/>
    </location>
</feature>
<proteinExistence type="predicted"/>
<protein>
    <submittedName>
        <fullName evidence="2">Uncharacterized protein</fullName>
    </submittedName>
</protein>
<feature type="transmembrane region" description="Helical" evidence="1">
    <location>
        <begin position="37"/>
        <end position="56"/>
    </location>
</feature>
<organism evidence="2 3">
    <name type="scientific">Micromonospora chersina</name>
    <dbReference type="NCBI Taxonomy" id="47854"/>
    <lineage>
        <taxon>Bacteria</taxon>
        <taxon>Bacillati</taxon>
        <taxon>Actinomycetota</taxon>
        <taxon>Actinomycetes</taxon>
        <taxon>Micromonosporales</taxon>
        <taxon>Micromonosporaceae</taxon>
        <taxon>Micromonospora</taxon>
    </lineage>
</organism>
<keyword evidence="3" id="KW-1185">Reference proteome</keyword>
<accession>A0A1C6TYF5</accession>
<dbReference type="Proteomes" id="UP000198605">
    <property type="component" value="Unassembled WGS sequence"/>
</dbReference>
<feature type="transmembrane region" description="Helical" evidence="1">
    <location>
        <begin position="251"/>
        <end position="271"/>
    </location>
</feature>
<dbReference type="STRING" id="47854.GA0070603_0251"/>
<evidence type="ECO:0000313" key="3">
    <source>
        <dbReference type="Proteomes" id="UP000198605"/>
    </source>
</evidence>
<keyword evidence="1" id="KW-1133">Transmembrane helix</keyword>
<feature type="transmembrane region" description="Helical" evidence="1">
    <location>
        <begin position="188"/>
        <end position="213"/>
    </location>
</feature>
<feature type="transmembrane region" description="Helical" evidence="1">
    <location>
        <begin position="96"/>
        <end position="116"/>
    </location>
</feature>
<evidence type="ECO:0000256" key="1">
    <source>
        <dbReference type="SAM" id="Phobius"/>
    </source>
</evidence>
<feature type="transmembrane region" description="Helical" evidence="1">
    <location>
        <begin position="277"/>
        <end position="293"/>
    </location>
</feature>
<sequence>MPVAGTVAEHGGVDIGHTPVARPALIRSAAGAERVELFLVSAVLCVGVTRAVLAAADYPEVGSGGLHVAHVLWGGLGMLAGQLVSLLFLGPRVARLAAVVGGVGFGLFIDEVGKFLTADNNYFYEPVAAIIYGTVVLVWLVVRLGVHRRPLSERENAVNRLHARADLVAGAPARWFARLPREGLPTGLALPSAPTVLTATALFVVFALGRPLVLLAREPATAHQVHAAAAATCVLLTAVGLAWWRAGLRRGGLRLVAAALVLHLLVVQVFWLLDHEFAGFPLVLVNLLLLLRVRTLLGGGSRTTGPGRVDPG</sequence>
<keyword evidence="1" id="KW-0812">Transmembrane</keyword>
<dbReference type="EMBL" id="FMIB01000002">
    <property type="protein sequence ID" value="SCL46835.1"/>
    <property type="molecule type" value="Genomic_DNA"/>
</dbReference>
<feature type="transmembrane region" description="Helical" evidence="1">
    <location>
        <begin position="68"/>
        <end position="89"/>
    </location>
</feature>
<keyword evidence="1" id="KW-0472">Membrane</keyword>
<evidence type="ECO:0000313" key="2">
    <source>
        <dbReference type="EMBL" id="SCL46835.1"/>
    </source>
</evidence>
<dbReference type="AlphaFoldDB" id="A0A1C6TYF5"/>
<name>A0A1C6TYF5_9ACTN</name>
<reference evidence="3" key="1">
    <citation type="submission" date="2016-06" db="EMBL/GenBank/DDBJ databases">
        <authorList>
            <person name="Varghese N."/>
            <person name="Submissions Spin"/>
        </authorList>
    </citation>
    <scope>NUCLEOTIDE SEQUENCE [LARGE SCALE GENOMIC DNA]</scope>
    <source>
        <strain evidence="3">DSM 44151</strain>
    </source>
</reference>
<gene>
    <name evidence="2" type="ORF">GA0070603_0251</name>
</gene>
<feature type="transmembrane region" description="Helical" evidence="1">
    <location>
        <begin position="122"/>
        <end position="142"/>
    </location>
</feature>